<evidence type="ECO:0000256" key="2">
    <source>
        <dbReference type="ARBA" id="ARBA00010271"/>
    </source>
</evidence>
<keyword evidence="6" id="KW-1133">Transmembrane helix</keyword>
<sequence length="492" mass="56473">MMPRVSGVWKSNGHRGLPNHGTTTSFLKHQRHESHIASYWHWKKPFSLLVATSMFLFLLVLCLFVLPAPSMDISENAEVGLQALLKEGLQGLPLQQASNALRAEKEEVHLERKSTEWHPKPDHFTLFNLSSATPSNPLNLTNGIRIYVYDLPTKFNDDWLVDERCSNQLFASEVAIHKILMNSPIRTFNPYDADFFFMPVYVSCKFSSKTGFPWLGHAPTLMEAAVNHVSTEMEFWNRSGGRDHVFVAAHDYGACFHSLETEAIAHGIPVFMQNSIILQTFGVEGFHPCQIAEHIQIPPYISPSKALSYVTEPPEQQRRNIFAYFRGKMEINPKNVSGLIYSRGIRTVLYKRFSRNRRFFLKRHRAENYQLEMLRSTFCLCPLGWAPWSPRIVESVTFGCVPVIIADNIALPYSHVVDWSAISLTVREHDVPKLYKILLNVAATNLTTIQKNLWKDENRRALLFTDPLVHGDATWHIFDRLSTRLERSHVMR</sequence>
<evidence type="ECO:0000313" key="8">
    <source>
        <dbReference type="EMBL" id="KAG0590983.1"/>
    </source>
</evidence>
<dbReference type="AlphaFoldDB" id="A0A8T0J7Z9"/>
<evidence type="ECO:0000256" key="5">
    <source>
        <dbReference type="SAM" id="MobiDB-lite"/>
    </source>
</evidence>
<proteinExistence type="inferred from homology"/>
<dbReference type="Pfam" id="PF03016">
    <property type="entry name" value="Exostosin_GT47"/>
    <property type="match status" value="1"/>
</dbReference>
<comment type="similarity">
    <text evidence="2">Belongs to the glycosyltransferase 47 family.</text>
</comment>
<evidence type="ECO:0000259" key="7">
    <source>
        <dbReference type="Pfam" id="PF03016"/>
    </source>
</evidence>
<comment type="subcellular location">
    <subcellularLocation>
        <location evidence="1">Golgi apparatus membrane</location>
        <topology evidence="1">Single-pass type II membrane protein</topology>
    </subcellularLocation>
</comment>
<protein>
    <recommendedName>
        <fullName evidence="7">Exostosin GT47 domain-containing protein</fullName>
    </recommendedName>
</protein>
<dbReference type="Proteomes" id="UP000822688">
    <property type="component" value="Chromosome 1"/>
</dbReference>
<keyword evidence="6" id="KW-0472">Membrane</keyword>
<evidence type="ECO:0000256" key="6">
    <source>
        <dbReference type="SAM" id="Phobius"/>
    </source>
</evidence>
<dbReference type="InterPro" id="IPR040911">
    <property type="entry name" value="Exostosin_GT47"/>
</dbReference>
<feature type="region of interest" description="Disordered" evidence="5">
    <location>
        <begin position="1"/>
        <end position="24"/>
    </location>
</feature>
<dbReference type="GO" id="GO:0000139">
    <property type="term" value="C:Golgi membrane"/>
    <property type="evidence" value="ECO:0007669"/>
    <property type="project" value="UniProtKB-SubCell"/>
</dbReference>
<reference evidence="8" key="1">
    <citation type="submission" date="2020-06" db="EMBL/GenBank/DDBJ databases">
        <title>WGS assembly of Ceratodon purpureus strain R40.</title>
        <authorList>
            <person name="Carey S.B."/>
            <person name="Jenkins J."/>
            <person name="Shu S."/>
            <person name="Lovell J.T."/>
            <person name="Sreedasyam A."/>
            <person name="Maumus F."/>
            <person name="Tiley G.P."/>
            <person name="Fernandez-Pozo N."/>
            <person name="Barry K."/>
            <person name="Chen C."/>
            <person name="Wang M."/>
            <person name="Lipzen A."/>
            <person name="Daum C."/>
            <person name="Saski C.A."/>
            <person name="Payton A.C."/>
            <person name="Mcbreen J.C."/>
            <person name="Conrad R.E."/>
            <person name="Kollar L.M."/>
            <person name="Olsson S."/>
            <person name="Huttunen S."/>
            <person name="Landis J.B."/>
            <person name="Wickett N.J."/>
            <person name="Johnson M.G."/>
            <person name="Rensing S.A."/>
            <person name="Grimwood J."/>
            <person name="Schmutz J."/>
            <person name="Mcdaniel S.F."/>
        </authorList>
    </citation>
    <scope>NUCLEOTIDE SEQUENCE</scope>
    <source>
        <strain evidence="8">R40</strain>
    </source>
</reference>
<dbReference type="EMBL" id="CM026421">
    <property type="protein sequence ID" value="KAG0590983.1"/>
    <property type="molecule type" value="Genomic_DNA"/>
</dbReference>
<dbReference type="PANTHER" id="PTHR11062:SF229">
    <property type="entry name" value="GLUCURONOXYLAN GLUCURONOSYLTRANSFERASE IRX7-RELATED"/>
    <property type="match status" value="1"/>
</dbReference>
<dbReference type="PANTHER" id="PTHR11062">
    <property type="entry name" value="EXOSTOSIN HEPARAN SULFATE GLYCOSYLTRANSFERASE -RELATED"/>
    <property type="match status" value="1"/>
</dbReference>
<gene>
    <name evidence="8" type="ORF">KC19_1G140600</name>
</gene>
<feature type="domain" description="Exostosin GT47" evidence="7">
    <location>
        <begin position="142"/>
        <end position="438"/>
    </location>
</feature>
<evidence type="ECO:0000313" key="9">
    <source>
        <dbReference type="Proteomes" id="UP000822688"/>
    </source>
</evidence>
<name>A0A8T0J7Z9_CERPU</name>
<keyword evidence="6" id="KW-0812">Transmembrane</keyword>
<organism evidence="8 9">
    <name type="scientific">Ceratodon purpureus</name>
    <name type="common">Fire moss</name>
    <name type="synonym">Dicranum purpureum</name>
    <dbReference type="NCBI Taxonomy" id="3225"/>
    <lineage>
        <taxon>Eukaryota</taxon>
        <taxon>Viridiplantae</taxon>
        <taxon>Streptophyta</taxon>
        <taxon>Embryophyta</taxon>
        <taxon>Bryophyta</taxon>
        <taxon>Bryophytina</taxon>
        <taxon>Bryopsida</taxon>
        <taxon>Dicranidae</taxon>
        <taxon>Pseudoditrichales</taxon>
        <taxon>Ditrichaceae</taxon>
        <taxon>Ceratodon</taxon>
    </lineage>
</organism>
<dbReference type="InterPro" id="IPR004263">
    <property type="entry name" value="Exostosin"/>
</dbReference>
<feature type="transmembrane region" description="Helical" evidence="6">
    <location>
        <begin position="46"/>
        <end position="66"/>
    </location>
</feature>
<evidence type="ECO:0000256" key="4">
    <source>
        <dbReference type="ARBA" id="ARBA00023034"/>
    </source>
</evidence>
<comment type="caution">
    <text evidence="8">The sequence shown here is derived from an EMBL/GenBank/DDBJ whole genome shotgun (WGS) entry which is preliminary data.</text>
</comment>
<accession>A0A8T0J7Z9</accession>
<keyword evidence="4" id="KW-0333">Golgi apparatus</keyword>
<keyword evidence="3" id="KW-0735">Signal-anchor</keyword>
<dbReference type="EMBL" id="CM026421">
    <property type="protein sequence ID" value="KAG0590984.1"/>
    <property type="molecule type" value="Genomic_DNA"/>
</dbReference>
<evidence type="ECO:0000256" key="1">
    <source>
        <dbReference type="ARBA" id="ARBA00004323"/>
    </source>
</evidence>
<dbReference type="GO" id="GO:0016757">
    <property type="term" value="F:glycosyltransferase activity"/>
    <property type="evidence" value="ECO:0007669"/>
    <property type="project" value="InterPro"/>
</dbReference>
<evidence type="ECO:0000256" key="3">
    <source>
        <dbReference type="ARBA" id="ARBA00022968"/>
    </source>
</evidence>
<keyword evidence="9" id="KW-1185">Reference proteome</keyword>